<keyword evidence="2 4" id="KW-0378">Hydrolase</keyword>
<dbReference type="EMBL" id="AP027731">
    <property type="protein sequence ID" value="BDZ46624.1"/>
    <property type="molecule type" value="Genomic_DNA"/>
</dbReference>
<evidence type="ECO:0000313" key="5">
    <source>
        <dbReference type="Proteomes" id="UP001321498"/>
    </source>
</evidence>
<dbReference type="CDD" id="cd18879">
    <property type="entry name" value="NUDIX_Hydrolase"/>
    <property type="match status" value="1"/>
</dbReference>
<dbReference type="InterPro" id="IPR000086">
    <property type="entry name" value="NUDIX_hydrolase_dom"/>
</dbReference>
<comment type="cofactor">
    <cofactor evidence="1">
        <name>Mg(2+)</name>
        <dbReference type="ChEBI" id="CHEBI:18420"/>
    </cofactor>
</comment>
<feature type="domain" description="Nudix hydrolase" evidence="3">
    <location>
        <begin position="19"/>
        <end position="147"/>
    </location>
</feature>
<dbReference type="GO" id="GO:0016787">
    <property type="term" value="F:hydrolase activity"/>
    <property type="evidence" value="ECO:0007669"/>
    <property type="project" value="UniProtKB-KW"/>
</dbReference>
<dbReference type="PANTHER" id="PTHR43046:SF16">
    <property type="entry name" value="ADP-RIBOSE PYROPHOSPHATASE YJHB-RELATED"/>
    <property type="match status" value="1"/>
</dbReference>
<reference evidence="5" key="1">
    <citation type="journal article" date="2019" name="Int. J. Syst. Evol. Microbiol.">
        <title>The Global Catalogue of Microorganisms (GCM) 10K type strain sequencing project: providing services to taxonomists for standard genome sequencing and annotation.</title>
        <authorList>
            <consortium name="The Broad Institute Genomics Platform"/>
            <consortium name="The Broad Institute Genome Sequencing Center for Infectious Disease"/>
            <person name="Wu L."/>
            <person name="Ma J."/>
        </authorList>
    </citation>
    <scope>NUCLEOTIDE SEQUENCE [LARGE SCALE GENOMIC DNA]</scope>
    <source>
        <strain evidence="5">NBRC 108725</strain>
    </source>
</reference>
<evidence type="ECO:0000259" key="3">
    <source>
        <dbReference type="PROSITE" id="PS51462"/>
    </source>
</evidence>
<dbReference type="Gene3D" id="3.90.79.10">
    <property type="entry name" value="Nucleoside Triphosphate Pyrophosphohydrolase"/>
    <property type="match status" value="1"/>
</dbReference>
<dbReference type="PROSITE" id="PS00893">
    <property type="entry name" value="NUDIX_BOX"/>
    <property type="match status" value="1"/>
</dbReference>
<sequence>MPVPDFVLDLRRRIGHDPLWLIGVSGVVLDGDRVLLGRRLDTGGWSTVSGIVEPGEHPAVAVVREIEEETGVTATVERLAVVSVTVPITHPNGDRTQYTDLTFRCRYVAGEAHVADDESLEVGWFPTDALPELDARSLRRIAHVLADQEAAILDLEEL</sequence>
<proteinExistence type="predicted"/>
<evidence type="ECO:0000256" key="2">
    <source>
        <dbReference type="ARBA" id="ARBA00022801"/>
    </source>
</evidence>
<keyword evidence="5" id="KW-1185">Reference proteome</keyword>
<dbReference type="PROSITE" id="PS51462">
    <property type="entry name" value="NUDIX"/>
    <property type="match status" value="1"/>
</dbReference>
<dbReference type="SUPFAM" id="SSF55811">
    <property type="entry name" value="Nudix"/>
    <property type="match status" value="1"/>
</dbReference>
<organism evidence="4 5">
    <name type="scientific">Naasia aerilata</name>
    <dbReference type="NCBI Taxonomy" id="1162966"/>
    <lineage>
        <taxon>Bacteria</taxon>
        <taxon>Bacillati</taxon>
        <taxon>Actinomycetota</taxon>
        <taxon>Actinomycetes</taxon>
        <taxon>Micrococcales</taxon>
        <taxon>Microbacteriaceae</taxon>
        <taxon>Naasia</taxon>
    </lineage>
</organism>
<dbReference type="Proteomes" id="UP001321498">
    <property type="component" value="Chromosome"/>
</dbReference>
<dbReference type="InterPro" id="IPR015797">
    <property type="entry name" value="NUDIX_hydrolase-like_dom_sf"/>
</dbReference>
<dbReference type="RefSeq" id="WP_286276656.1">
    <property type="nucleotide sequence ID" value="NZ_AP027731.1"/>
</dbReference>
<accession>A0ABN6XNP4</accession>
<evidence type="ECO:0000256" key="1">
    <source>
        <dbReference type="ARBA" id="ARBA00001946"/>
    </source>
</evidence>
<dbReference type="PANTHER" id="PTHR43046">
    <property type="entry name" value="GDP-MANNOSE MANNOSYL HYDROLASE"/>
    <property type="match status" value="1"/>
</dbReference>
<dbReference type="Pfam" id="PF00293">
    <property type="entry name" value="NUDIX"/>
    <property type="match status" value="1"/>
</dbReference>
<gene>
    <name evidence="4" type="ORF">GCM10025866_25330</name>
</gene>
<dbReference type="InterPro" id="IPR020084">
    <property type="entry name" value="NUDIX_hydrolase_CS"/>
</dbReference>
<evidence type="ECO:0000313" key="4">
    <source>
        <dbReference type="EMBL" id="BDZ46624.1"/>
    </source>
</evidence>
<name>A0ABN6XNP4_9MICO</name>
<protein>
    <submittedName>
        <fullName evidence="4">NUDIX hydrolase</fullName>
    </submittedName>
</protein>